<dbReference type="EMBL" id="JARBHA010000008">
    <property type="protein sequence ID" value="KAJ9695859.1"/>
    <property type="molecule type" value="Genomic_DNA"/>
</dbReference>
<feature type="transmembrane region" description="Helical" evidence="1">
    <location>
        <begin position="29"/>
        <end position="53"/>
    </location>
</feature>
<gene>
    <name evidence="2" type="ORF">PVL29_011035</name>
</gene>
<organism evidence="2 3">
    <name type="scientific">Vitis rotundifolia</name>
    <name type="common">Muscadine grape</name>
    <dbReference type="NCBI Taxonomy" id="103349"/>
    <lineage>
        <taxon>Eukaryota</taxon>
        <taxon>Viridiplantae</taxon>
        <taxon>Streptophyta</taxon>
        <taxon>Embryophyta</taxon>
        <taxon>Tracheophyta</taxon>
        <taxon>Spermatophyta</taxon>
        <taxon>Magnoliopsida</taxon>
        <taxon>eudicotyledons</taxon>
        <taxon>Gunneridae</taxon>
        <taxon>Pentapetalae</taxon>
        <taxon>rosids</taxon>
        <taxon>Vitales</taxon>
        <taxon>Vitaceae</taxon>
        <taxon>Viteae</taxon>
        <taxon>Vitis</taxon>
    </lineage>
</organism>
<keyword evidence="1" id="KW-0812">Transmembrane</keyword>
<protein>
    <submittedName>
        <fullName evidence="2">Uncharacterized protein</fullName>
    </submittedName>
</protein>
<dbReference type="Proteomes" id="UP001168098">
    <property type="component" value="Unassembled WGS sequence"/>
</dbReference>
<proteinExistence type="predicted"/>
<accession>A0AA39DTT1</accession>
<name>A0AA39DTT1_VITRO</name>
<evidence type="ECO:0000256" key="1">
    <source>
        <dbReference type="SAM" id="Phobius"/>
    </source>
</evidence>
<keyword evidence="1" id="KW-1133">Transmembrane helix</keyword>
<comment type="caution">
    <text evidence="2">The sequence shown here is derived from an EMBL/GenBank/DDBJ whole genome shotgun (WGS) entry which is preliminary data.</text>
</comment>
<evidence type="ECO:0000313" key="3">
    <source>
        <dbReference type="Proteomes" id="UP001168098"/>
    </source>
</evidence>
<sequence>MEWGEEAAMVVGSNVERVKRRRVMKTIKAQMEMVDCALVKMLELWVLVILLLVDNGVVFREEDQKKTHTPAFATALGLG</sequence>
<keyword evidence="3" id="KW-1185">Reference proteome</keyword>
<reference evidence="2 3" key="1">
    <citation type="journal article" date="2023" name="BMC Biotechnol.">
        <title>Vitis rotundifolia cv Carlos genome sequencing.</title>
        <authorList>
            <person name="Huff M."/>
            <person name="Hulse-Kemp A."/>
            <person name="Scheffler B."/>
            <person name="Youngblood R."/>
            <person name="Simpson S."/>
            <person name="Babiker E."/>
            <person name="Staton M."/>
        </authorList>
    </citation>
    <scope>NUCLEOTIDE SEQUENCE [LARGE SCALE GENOMIC DNA]</scope>
    <source>
        <tissue evidence="2">Leaf</tissue>
    </source>
</reference>
<evidence type="ECO:0000313" key="2">
    <source>
        <dbReference type="EMBL" id="KAJ9695859.1"/>
    </source>
</evidence>
<keyword evidence="1" id="KW-0472">Membrane</keyword>
<dbReference type="AlphaFoldDB" id="A0AA39DTT1"/>